<dbReference type="RefSeq" id="WP_246136246.1">
    <property type="nucleotide sequence ID" value="NZ_BAABDN010000003.1"/>
</dbReference>
<sequence>MITPQSSPPLRSSDTSRGPRSTTTPRHFLRDDDVTPAEQAEILERAAAIKARPFSDRCLEGPEVVAVLFDKQTLRTQVSFAAAISHLGGFPLVIDGKLAQVGVRESIADVARVLTREAKAIVWRTYGQERIEEMAAHSSVPVVNALTDEFHPCQILADLLTIKEHKGTLAGLTFAYVGDGANNMSHSYLLGMATSGLHVRIGTPAGYQPSPTLLARAAEIAATTGGSVTVVEDPAEAVTGADVVATDTWVSMGFEKEKKSRQGSASPFARYAVSAELMALAKPDAIFLHCLPAYRGFEVDASVIDGPQSVVWDESENRLHAQKAVLSWLIERSGGQRR</sequence>
<dbReference type="PRINTS" id="PR00102">
    <property type="entry name" value="OTCASE"/>
</dbReference>
<dbReference type="InterPro" id="IPR002292">
    <property type="entry name" value="Orn/put_carbamltrans"/>
</dbReference>
<feature type="binding site" evidence="7">
    <location>
        <position position="124"/>
    </location>
    <ligand>
        <name>carbamoyl phosphate</name>
        <dbReference type="ChEBI" id="CHEBI:58228"/>
    </ligand>
</feature>
<evidence type="ECO:0000256" key="8">
    <source>
        <dbReference type="SAM" id="MobiDB-lite"/>
    </source>
</evidence>
<dbReference type="GO" id="GO:0016597">
    <property type="term" value="F:amino acid binding"/>
    <property type="evidence" value="ECO:0007669"/>
    <property type="project" value="InterPro"/>
</dbReference>
<dbReference type="FunFam" id="3.40.50.1370:FF:000008">
    <property type="entry name" value="Ornithine carbamoyltransferase"/>
    <property type="match status" value="1"/>
</dbReference>
<dbReference type="PANTHER" id="PTHR45753">
    <property type="entry name" value="ORNITHINE CARBAMOYLTRANSFERASE, MITOCHONDRIAL"/>
    <property type="match status" value="1"/>
</dbReference>
<feature type="binding site" evidence="7">
    <location>
        <position position="318"/>
    </location>
    <ligand>
        <name>carbamoyl phosphate</name>
        <dbReference type="ChEBI" id="CHEBI:58228"/>
    </ligand>
</feature>
<evidence type="ECO:0000256" key="2">
    <source>
        <dbReference type="ARBA" id="ARBA00007805"/>
    </source>
</evidence>
<evidence type="ECO:0000256" key="6">
    <source>
        <dbReference type="ARBA" id="ARBA00048772"/>
    </source>
</evidence>
<evidence type="ECO:0000256" key="7">
    <source>
        <dbReference type="HAMAP-Rule" id="MF_01109"/>
    </source>
</evidence>
<dbReference type="Pfam" id="PF00185">
    <property type="entry name" value="OTCace"/>
    <property type="match status" value="1"/>
</dbReference>
<protein>
    <recommendedName>
        <fullName evidence="4 7">Ornithine carbamoyltransferase</fullName>
        <shortName evidence="7">OTCase</shortName>
        <ecNumber evidence="3 7">2.1.3.3</ecNumber>
    </recommendedName>
</protein>
<dbReference type="GO" id="GO:0004585">
    <property type="term" value="F:ornithine carbamoyltransferase activity"/>
    <property type="evidence" value="ECO:0007669"/>
    <property type="project" value="UniProtKB-UniRule"/>
</dbReference>
<dbReference type="InterPro" id="IPR024904">
    <property type="entry name" value="OTCase_ArgI"/>
</dbReference>
<feature type="binding site" evidence="7">
    <location>
        <begin position="251"/>
        <end position="252"/>
    </location>
    <ligand>
        <name>L-ornithine</name>
        <dbReference type="ChEBI" id="CHEBI:46911"/>
    </ligand>
</feature>
<feature type="binding site" evidence="7">
    <location>
        <position position="183"/>
    </location>
    <ligand>
        <name>L-ornithine</name>
        <dbReference type="ChEBI" id="CHEBI:46911"/>
    </ligand>
</feature>
<comment type="similarity">
    <text evidence="2 7">Belongs to the aspartate/ornithine carbamoyltransferase superfamily. OTCase family.</text>
</comment>
<evidence type="ECO:0000259" key="9">
    <source>
        <dbReference type="Pfam" id="PF00185"/>
    </source>
</evidence>
<feature type="binding site" evidence="7">
    <location>
        <position position="100"/>
    </location>
    <ligand>
        <name>carbamoyl phosphate</name>
        <dbReference type="ChEBI" id="CHEBI:58228"/>
    </ligand>
</feature>
<evidence type="ECO:0000313" key="12">
    <source>
        <dbReference type="Proteomes" id="UP000321793"/>
    </source>
</evidence>
<dbReference type="GO" id="GO:0005737">
    <property type="term" value="C:cytoplasm"/>
    <property type="evidence" value="ECO:0007669"/>
    <property type="project" value="UniProtKB-SubCell"/>
</dbReference>
<keyword evidence="5 7" id="KW-0808">Transferase</keyword>
<proteinExistence type="inferred from homology"/>
<feature type="region of interest" description="Disordered" evidence="8">
    <location>
        <begin position="1"/>
        <end position="33"/>
    </location>
</feature>
<dbReference type="GO" id="GO:0019240">
    <property type="term" value="P:citrulline biosynthetic process"/>
    <property type="evidence" value="ECO:0007669"/>
    <property type="project" value="TreeGrafter"/>
</dbReference>
<comment type="catalytic activity">
    <reaction evidence="6 7">
        <text>carbamoyl phosphate + L-ornithine = L-citrulline + phosphate + H(+)</text>
        <dbReference type="Rhea" id="RHEA:19513"/>
        <dbReference type="ChEBI" id="CHEBI:15378"/>
        <dbReference type="ChEBI" id="CHEBI:43474"/>
        <dbReference type="ChEBI" id="CHEBI:46911"/>
        <dbReference type="ChEBI" id="CHEBI:57743"/>
        <dbReference type="ChEBI" id="CHEBI:58228"/>
        <dbReference type="EC" id="2.1.3.3"/>
    </reaction>
</comment>
<dbReference type="InterPro" id="IPR006130">
    <property type="entry name" value="Asp/Orn_carbamoylTrfase"/>
</dbReference>
<dbReference type="Gene3D" id="3.40.50.1370">
    <property type="entry name" value="Aspartate/ornithine carbamoyltransferase"/>
    <property type="match status" value="2"/>
</dbReference>
<organism evidence="11 12">
    <name type="scientific">Knoellia locipacati</name>
    <dbReference type="NCBI Taxonomy" id="882824"/>
    <lineage>
        <taxon>Bacteria</taxon>
        <taxon>Bacillati</taxon>
        <taxon>Actinomycetota</taxon>
        <taxon>Actinomycetes</taxon>
        <taxon>Micrococcales</taxon>
        <taxon>Intrasporangiaceae</taxon>
        <taxon>Knoellia</taxon>
    </lineage>
</organism>
<feature type="compositionally biased region" description="Low complexity" evidence="8">
    <location>
        <begin position="11"/>
        <end position="26"/>
    </location>
</feature>
<evidence type="ECO:0000313" key="11">
    <source>
        <dbReference type="EMBL" id="GEQ15012.1"/>
    </source>
</evidence>
<comment type="subcellular location">
    <subcellularLocation>
        <location evidence="7">Cytoplasm</location>
    </subcellularLocation>
</comment>
<dbReference type="EMBL" id="BKBA01000011">
    <property type="protein sequence ID" value="GEQ15012.1"/>
    <property type="molecule type" value="Genomic_DNA"/>
</dbReference>
<gene>
    <name evidence="11" type="primary">arcB</name>
    <name evidence="11" type="ORF">KLO01_30590</name>
</gene>
<feature type="domain" description="Aspartate/ornithine carbamoyltransferase carbamoyl-P binding" evidence="10">
    <location>
        <begin position="26"/>
        <end position="164"/>
    </location>
</feature>
<keyword evidence="12" id="KW-1185">Reference proteome</keyword>
<evidence type="ECO:0000259" key="10">
    <source>
        <dbReference type="Pfam" id="PF02729"/>
    </source>
</evidence>
<comment type="caution">
    <text evidence="11">The sequence shown here is derived from an EMBL/GenBank/DDBJ whole genome shotgun (WGS) entry which is preliminary data.</text>
</comment>
<comment type="caution">
    <text evidence="7">Lacks conserved residue(s) required for the propagation of feature annotation.</text>
</comment>
<feature type="binding site" evidence="7">
    <location>
        <position position="247"/>
    </location>
    <ligand>
        <name>L-ornithine</name>
        <dbReference type="ChEBI" id="CHEBI:46911"/>
    </ligand>
</feature>
<name>A0A512T4A1_9MICO</name>
<feature type="domain" description="Aspartate/ornithine carbamoyltransferase Asp/Orn-binding" evidence="9">
    <location>
        <begin position="171"/>
        <end position="329"/>
    </location>
</feature>
<reference evidence="11 12" key="1">
    <citation type="submission" date="2019-07" db="EMBL/GenBank/DDBJ databases">
        <title>Whole genome shotgun sequence of Knoellia locipacati NBRC 109775.</title>
        <authorList>
            <person name="Hosoyama A."/>
            <person name="Uohara A."/>
            <person name="Ohji S."/>
            <person name="Ichikawa N."/>
        </authorList>
    </citation>
    <scope>NUCLEOTIDE SEQUENCE [LARGE SCALE GENOMIC DNA]</scope>
    <source>
        <strain evidence="11 12">NBRC 109775</strain>
    </source>
</reference>
<dbReference type="InterPro" id="IPR006131">
    <property type="entry name" value="Asp_carbamoyltransf_Asp/Orn-bd"/>
</dbReference>
<dbReference type="PRINTS" id="PR00100">
    <property type="entry name" value="AOTCASE"/>
</dbReference>
<evidence type="ECO:0000256" key="4">
    <source>
        <dbReference type="ARBA" id="ARBA00016634"/>
    </source>
</evidence>
<evidence type="ECO:0000256" key="5">
    <source>
        <dbReference type="ARBA" id="ARBA00022679"/>
    </source>
</evidence>
<feature type="binding site" evidence="7">
    <location>
        <begin position="290"/>
        <end position="291"/>
    </location>
    <ligand>
        <name>carbamoyl phosphate</name>
        <dbReference type="ChEBI" id="CHEBI:58228"/>
    </ligand>
</feature>
<evidence type="ECO:0000256" key="1">
    <source>
        <dbReference type="ARBA" id="ARBA00004975"/>
    </source>
</evidence>
<feature type="binding site" evidence="7">
    <location>
        <begin position="151"/>
        <end position="154"/>
    </location>
    <ligand>
        <name>carbamoyl phosphate</name>
        <dbReference type="ChEBI" id="CHEBI:58228"/>
    </ligand>
</feature>
<dbReference type="InterPro" id="IPR036901">
    <property type="entry name" value="Asp/Orn_carbamoylTrfase_sf"/>
</dbReference>
<dbReference type="HAMAP" id="MF_01109">
    <property type="entry name" value="OTCase"/>
    <property type="match status" value="1"/>
</dbReference>
<dbReference type="GO" id="GO:0042450">
    <property type="term" value="P:L-arginine biosynthetic process via ornithine"/>
    <property type="evidence" value="ECO:0007669"/>
    <property type="project" value="UniProtKB-UniRule"/>
</dbReference>
<keyword evidence="7" id="KW-0963">Cytoplasm</keyword>
<accession>A0A512T4A1</accession>
<dbReference type="EC" id="2.1.3.3" evidence="3 7"/>
<dbReference type="SUPFAM" id="SSF53671">
    <property type="entry name" value="Aspartate/ornithine carbamoyltransferase"/>
    <property type="match status" value="1"/>
</dbReference>
<evidence type="ECO:0000256" key="3">
    <source>
        <dbReference type="ARBA" id="ARBA00013007"/>
    </source>
</evidence>
<comment type="pathway">
    <text evidence="1">Amino-acid biosynthesis; L-arginine biosynthesis; L-arginine from L-ornithine and carbamoyl phosphate: step 1/3.</text>
</comment>
<dbReference type="NCBIfam" id="TIGR00658">
    <property type="entry name" value="orni_carb_tr"/>
    <property type="match status" value="1"/>
</dbReference>
<dbReference type="NCBIfam" id="NF001986">
    <property type="entry name" value="PRK00779.1"/>
    <property type="match status" value="1"/>
</dbReference>
<dbReference type="PANTHER" id="PTHR45753:SF3">
    <property type="entry name" value="ORNITHINE TRANSCARBAMYLASE, MITOCHONDRIAL"/>
    <property type="match status" value="1"/>
</dbReference>
<dbReference type="AlphaFoldDB" id="A0A512T4A1"/>
<dbReference type="InterPro" id="IPR006132">
    <property type="entry name" value="Asp/Orn_carbamoyltranf_P-bd"/>
</dbReference>
<dbReference type="Proteomes" id="UP000321793">
    <property type="component" value="Unassembled WGS sequence"/>
</dbReference>
<dbReference type="Pfam" id="PF02729">
    <property type="entry name" value="OTCace_N"/>
    <property type="match status" value="1"/>
</dbReference>
<feature type="compositionally biased region" description="Polar residues" evidence="8">
    <location>
        <begin position="1"/>
        <end position="10"/>
    </location>
</feature>